<keyword evidence="2" id="KW-1185">Reference proteome</keyword>
<organism evidence="1 2">
    <name type="scientific">Flavobacterium qiangtangense</name>
    <dbReference type="NCBI Taxonomy" id="1442595"/>
    <lineage>
        <taxon>Bacteria</taxon>
        <taxon>Pseudomonadati</taxon>
        <taxon>Bacteroidota</taxon>
        <taxon>Flavobacteriia</taxon>
        <taxon>Flavobacteriales</taxon>
        <taxon>Flavobacteriaceae</taxon>
        <taxon>Flavobacterium</taxon>
    </lineage>
</organism>
<protein>
    <submittedName>
        <fullName evidence="1">Uncharacterized protein</fullName>
    </submittedName>
</protein>
<gene>
    <name evidence="1" type="ORF">ACFPVY_09350</name>
</gene>
<accession>A0ABW1PMS9</accession>
<proteinExistence type="predicted"/>
<evidence type="ECO:0000313" key="2">
    <source>
        <dbReference type="Proteomes" id="UP001596287"/>
    </source>
</evidence>
<reference evidence="2" key="1">
    <citation type="journal article" date="2019" name="Int. J. Syst. Evol. Microbiol.">
        <title>The Global Catalogue of Microorganisms (GCM) 10K type strain sequencing project: providing services to taxonomists for standard genome sequencing and annotation.</title>
        <authorList>
            <consortium name="The Broad Institute Genomics Platform"/>
            <consortium name="The Broad Institute Genome Sequencing Center for Infectious Disease"/>
            <person name="Wu L."/>
            <person name="Ma J."/>
        </authorList>
    </citation>
    <scope>NUCLEOTIDE SEQUENCE [LARGE SCALE GENOMIC DNA]</scope>
    <source>
        <strain evidence="2">CCUG 49679</strain>
    </source>
</reference>
<dbReference type="RefSeq" id="WP_379791717.1">
    <property type="nucleotide sequence ID" value="NZ_JBHSQB010000007.1"/>
</dbReference>
<sequence>MKKYLFIVAFMMLVKPIVPVFQYVFDYQYISEVLCVNKEKPELQCNGKCHLMKELAKASEDEKPTSSDKKNHHSEVEILFIEELNTFAIEQNSIVFDNQNTSVYSNLYSHLNCKTFFHPPSFIS</sequence>
<dbReference type="EMBL" id="JBHSQB010000007">
    <property type="protein sequence ID" value="MFC6096849.1"/>
    <property type="molecule type" value="Genomic_DNA"/>
</dbReference>
<dbReference type="Proteomes" id="UP001596287">
    <property type="component" value="Unassembled WGS sequence"/>
</dbReference>
<evidence type="ECO:0000313" key="1">
    <source>
        <dbReference type="EMBL" id="MFC6096849.1"/>
    </source>
</evidence>
<name>A0ABW1PMS9_9FLAO</name>
<comment type="caution">
    <text evidence="1">The sequence shown here is derived from an EMBL/GenBank/DDBJ whole genome shotgun (WGS) entry which is preliminary data.</text>
</comment>